<dbReference type="OrthoDB" id="7782438at2759"/>
<dbReference type="PANTHER" id="PTHR20905">
    <property type="entry name" value="N-ACETYLTRANSFERASE-RELATED"/>
    <property type="match status" value="1"/>
</dbReference>
<evidence type="ECO:0000313" key="2">
    <source>
        <dbReference type="Proteomes" id="UP001107558"/>
    </source>
</evidence>
<proteinExistence type="predicted"/>
<dbReference type="EMBL" id="JADBJN010000001">
    <property type="protein sequence ID" value="KAG5684450.1"/>
    <property type="molecule type" value="Genomic_DNA"/>
</dbReference>
<dbReference type="Proteomes" id="UP001107558">
    <property type="component" value="Chromosome 1"/>
</dbReference>
<dbReference type="AlphaFoldDB" id="A0A9J6CQ54"/>
<dbReference type="InterPro" id="IPR016181">
    <property type="entry name" value="Acyl_CoA_acyltransferase"/>
</dbReference>
<dbReference type="GO" id="GO:0008080">
    <property type="term" value="F:N-acetyltransferase activity"/>
    <property type="evidence" value="ECO:0007669"/>
    <property type="project" value="TreeGrafter"/>
</dbReference>
<protein>
    <recommendedName>
        <fullName evidence="3">N-acetyltransferase domain-containing protein</fullName>
    </recommendedName>
</protein>
<name>A0A9J6CQ54_POLVA</name>
<keyword evidence="2" id="KW-1185">Reference proteome</keyword>
<dbReference type="Gene3D" id="3.40.630.30">
    <property type="match status" value="1"/>
</dbReference>
<accession>A0A9J6CQ54</accession>
<reference evidence="1" key="1">
    <citation type="submission" date="2021-03" db="EMBL/GenBank/DDBJ databases">
        <title>Chromosome level genome of the anhydrobiotic midge Polypedilum vanderplanki.</title>
        <authorList>
            <person name="Yoshida Y."/>
            <person name="Kikawada T."/>
            <person name="Gusev O."/>
        </authorList>
    </citation>
    <scope>NUCLEOTIDE SEQUENCE</scope>
    <source>
        <strain evidence="1">NIAS01</strain>
        <tissue evidence="1">Whole body or cell culture</tissue>
    </source>
</reference>
<sequence length="238" mass="27359">MTKFQRPADLEFPLVYRTFKAPDSENRDIVEYRVQDLLESDYEHAADLMVSDFVNEESLALCRGVYKDENAVAEIRKIWRAVLNENISLGCYDNKNKLVGLTILAVHEKNFEESVIEFETDEVNDVISALYFIETQHDIFAKYNTDKYLTDYGMVTSHNYRQRGVATEILKARIVLMKNLNIKVTAGAFTVIGSQRAAIKANYIEGFSIKWTEVEKKFPAFDFSIANVDCCKIMEFAI</sequence>
<dbReference type="SUPFAM" id="SSF55729">
    <property type="entry name" value="Acyl-CoA N-acyltransferases (Nat)"/>
    <property type="match status" value="1"/>
</dbReference>
<organism evidence="1 2">
    <name type="scientific">Polypedilum vanderplanki</name>
    <name type="common">Sleeping chironomid midge</name>
    <dbReference type="NCBI Taxonomy" id="319348"/>
    <lineage>
        <taxon>Eukaryota</taxon>
        <taxon>Metazoa</taxon>
        <taxon>Ecdysozoa</taxon>
        <taxon>Arthropoda</taxon>
        <taxon>Hexapoda</taxon>
        <taxon>Insecta</taxon>
        <taxon>Pterygota</taxon>
        <taxon>Neoptera</taxon>
        <taxon>Endopterygota</taxon>
        <taxon>Diptera</taxon>
        <taxon>Nematocera</taxon>
        <taxon>Chironomoidea</taxon>
        <taxon>Chironomidae</taxon>
        <taxon>Chironominae</taxon>
        <taxon>Polypedilum</taxon>
        <taxon>Polypedilum</taxon>
    </lineage>
</organism>
<comment type="caution">
    <text evidence="1">The sequence shown here is derived from an EMBL/GenBank/DDBJ whole genome shotgun (WGS) entry which is preliminary data.</text>
</comment>
<dbReference type="PANTHER" id="PTHR20905:SF32">
    <property type="entry name" value="ARYLALKYLAMINE N-ACETYLTRANSFERASE-LIKE 7, ISOFORM A"/>
    <property type="match status" value="1"/>
</dbReference>
<gene>
    <name evidence="1" type="ORF">PVAND_013684</name>
</gene>
<evidence type="ECO:0000313" key="1">
    <source>
        <dbReference type="EMBL" id="KAG5684450.1"/>
    </source>
</evidence>
<evidence type="ECO:0008006" key="3">
    <source>
        <dbReference type="Google" id="ProtNLM"/>
    </source>
</evidence>